<evidence type="ECO:0000256" key="4">
    <source>
        <dbReference type="ARBA" id="ARBA00022692"/>
    </source>
</evidence>
<dbReference type="RefSeq" id="WP_101028442.1">
    <property type="nucleotide sequence ID" value="NZ_CABMMZ010000026.1"/>
</dbReference>
<keyword evidence="12" id="KW-1185">Reference proteome</keyword>
<evidence type="ECO:0000259" key="10">
    <source>
        <dbReference type="Pfam" id="PF21088"/>
    </source>
</evidence>
<evidence type="ECO:0000256" key="6">
    <source>
        <dbReference type="ARBA" id="ARBA00023136"/>
    </source>
</evidence>
<dbReference type="InterPro" id="IPR045275">
    <property type="entry name" value="MscS_archaea/bacteria_type"/>
</dbReference>
<feature type="domain" description="Mechanosensitive ion channel transmembrane helices 2/3" evidence="10">
    <location>
        <begin position="56"/>
        <end position="96"/>
    </location>
</feature>
<keyword evidence="3" id="KW-1003">Cell membrane</keyword>
<comment type="caution">
    <text evidence="11">The sequence shown here is derived from an EMBL/GenBank/DDBJ whole genome shotgun (WGS) entry which is preliminary data.</text>
</comment>
<gene>
    <name evidence="11" type="primary">mscS</name>
    <name evidence="11" type="ORF">RBATCC27255_00316</name>
</gene>
<dbReference type="EMBL" id="NNSR01000026">
    <property type="protein sequence ID" value="PKD32368.1"/>
    <property type="molecule type" value="Genomic_DNA"/>
</dbReference>
<dbReference type="SUPFAM" id="SSF82861">
    <property type="entry name" value="Mechanosensitive channel protein MscS (YggB), transmembrane region"/>
    <property type="match status" value="1"/>
</dbReference>
<dbReference type="Pfam" id="PF21082">
    <property type="entry name" value="MS_channel_3rd"/>
    <property type="match status" value="1"/>
</dbReference>
<evidence type="ECO:0000259" key="8">
    <source>
        <dbReference type="Pfam" id="PF00924"/>
    </source>
</evidence>
<dbReference type="InterPro" id="IPR011014">
    <property type="entry name" value="MscS_channel_TM-2"/>
</dbReference>
<dbReference type="Gene3D" id="3.30.70.100">
    <property type="match status" value="1"/>
</dbReference>
<sequence>MNITEDKMLEYLSKALVVVAVLVIGYVISRLILALLRKILDRSRMDGTAEGFVLSVLKVIFYFIVAVTALGTIGVNVASLITALGAAALTAGLALQDLLKNVVSGLVILINKPFVSGNILDFEGVKGTVEEINIFSTTVHTLDNKLVTIPNSRLTSNNVVNCTMVEQRRVDCTFSISYDDDIDKVREIILNLISTNEMILKDPEPTVRVGEHLDSGVQIKVFAWASPDDYYEVYFFLQENVKKEFDKNGITIPYPHLVIAKD</sequence>
<dbReference type="Gene3D" id="2.30.30.60">
    <property type="match status" value="1"/>
</dbReference>
<dbReference type="AlphaFoldDB" id="A0A2N0UZI8"/>
<dbReference type="Pfam" id="PF05552">
    <property type="entry name" value="MS_channel_1st_1"/>
    <property type="match status" value="1"/>
</dbReference>
<dbReference type="Pfam" id="PF00924">
    <property type="entry name" value="MS_channel_2nd"/>
    <property type="match status" value="1"/>
</dbReference>
<organism evidence="11 12">
    <name type="scientific">Ruminococcus bromii</name>
    <dbReference type="NCBI Taxonomy" id="40518"/>
    <lineage>
        <taxon>Bacteria</taxon>
        <taxon>Bacillati</taxon>
        <taxon>Bacillota</taxon>
        <taxon>Clostridia</taxon>
        <taxon>Eubacteriales</taxon>
        <taxon>Oscillospiraceae</taxon>
        <taxon>Ruminococcus</taxon>
    </lineage>
</organism>
<keyword evidence="4 7" id="KW-0812">Transmembrane</keyword>
<evidence type="ECO:0000256" key="2">
    <source>
        <dbReference type="ARBA" id="ARBA00008017"/>
    </source>
</evidence>
<dbReference type="GO" id="GO:0008381">
    <property type="term" value="F:mechanosensitive monoatomic ion channel activity"/>
    <property type="evidence" value="ECO:0007669"/>
    <property type="project" value="InterPro"/>
</dbReference>
<evidence type="ECO:0000256" key="1">
    <source>
        <dbReference type="ARBA" id="ARBA00004651"/>
    </source>
</evidence>
<feature type="domain" description="Mechanosensitive ion channel MscS" evidence="8">
    <location>
        <begin position="97"/>
        <end position="163"/>
    </location>
</feature>
<keyword evidence="6 7" id="KW-0472">Membrane</keyword>
<dbReference type="Pfam" id="PF21088">
    <property type="entry name" value="MS_channel_1st"/>
    <property type="match status" value="1"/>
</dbReference>
<evidence type="ECO:0000256" key="5">
    <source>
        <dbReference type="ARBA" id="ARBA00022989"/>
    </source>
</evidence>
<evidence type="ECO:0000313" key="11">
    <source>
        <dbReference type="EMBL" id="PKD32368.1"/>
    </source>
</evidence>
<feature type="transmembrane region" description="Helical" evidence="7">
    <location>
        <begin position="15"/>
        <end position="36"/>
    </location>
</feature>
<feature type="transmembrane region" description="Helical" evidence="7">
    <location>
        <begin position="77"/>
        <end position="95"/>
    </location>
</feature>
<keyword evidence="5 7" id="KW-1133">Transmembrane helix</keyword>
<dbReference type="GO" id="GO:0005886">
    <property type="term" value="C:plasma membrane"/>
    <property type="evidence" value="ECO:0007669"/>
    <property type="project" value="UniProtKB-SubCell"/>
</dbReference>
<evidence type="ECO:0000256" key="3">
    <source>
        <dbReference type="ARBA" id="ARBA00022475"/>
    </source>
</evidence>
<feature type="transmembrane region" description="Helical" evidence="7">
    <location>
        <begin position="48"/>
        <end position="71"/>
    </location>
</feature>
<dbReference type="PANTHER" id="PTHR30221">
    <property type="entry name" value="SMALL-CONDUCTANCE MECHANOSENSITIVE CHANNEL"/>
    <property type="match status" value="1"/>
</dbReference>
<reference evidence="11" key="1">
    <citation type="journal article" date="2018" name="Environ. Microbiol.">
        <title>Sporulation capability and amylosome conservation among diverse human colonic and rumen isolates of the keystone starch-degrader Ruminococcus bromii.</title>
        <authorList>
            <person name="Mukhopadhya I."/>
            <person name="Morais S."/>
            <person name="Laverde-Gomez J."/>
            <person name="Sheridan P.O."/>
            <person name="Walker A.W."/>
            <person name="Kelly W."/>
            <person name="Klieve A.V."/>
            <person name="Ouwerkerk D."/>
            <person name="Duncan S.H."/>
            <person name="Louis P."/>
            <person name="Koropatkin N."/>
            <person name="Cockburn D."/>
            <person name="Kibler R."/>
            <person name="Cooper P.J."/>
            <person name="Sandoval C."/>
            <person name="Crost E."/>
            <person name="Juge N."/>
            <person name="Bayer E.A."/>
            <person name="Flint H.J."/>
        </authorList>
    </citation>
    <scope>NUCLEOTIDE SEQUENCE [LARGE SCALE GENOMIC DNA]</scope>
    <source>
        <strain evidence="11">ATCC 27255</strain>
    </source>
</reference>
<accession>A0A2N0UZI8</accession>
<comment type="similarity">
    <text evidence="2">Belongs to the MscS (TC 1.A.23) family.</text>
</comment>
<dbReference type="InterPro" id="IPR010920">
    <property type="entry name" value="LSM_dom_sf"/>
</dbReference>
<dbReference type="SUPFAM" id="SSF82689">
    <property type="entry name" value="Mechanosensitive channel protein MscS (YggB), C-terminal domain"/>
    <property type="match status" value="1"/>
</dbReference>
<protein>
    <submittedName>
        <fullName evidence="11">Small-conductance mechanosensitive channel</fullName>
    </submittedName>
</protein>
<evidence type="ECO:0000313" key="12">
    <source>
        <dbReference type="Proteomes" id="UP000233425"/>
    </source>
</evidence>
<comment type="subcellular location">
    <subcellularLocation>
        <location evidence="1">Cell membrane</location>
        <topology evidence="1">Multi-pass membrane protein</topology>
    </subcellularLocation>
</comment>
<name>A0A2N0UZI8_9FIRM</name>
<dbReference type="SUPFAM" id="SSF50182">
    <property type="entry name" value="Sm-like ribonucleoproteins"/>
    <property type="match status" value="1"/>
</dbReference>
<dbReference type="PANTHER" id="PTHR30221:SF1">
    <property type="entry name" value="SMALL-CONDUCTANCE MECHANOSENSITIVE CHANNEL"/>
    <property type="match status" value="1"/>
</dbReference>
<dbReference type="InterPro" id="IPR006686">
    <property type="entry name" value="MscS_channel_CS"/>
</dbReference>
<dbReference type="InterPro" id="IPR049278">
    <property type="entry name" value="MS_channel_C"/>
</dbReference>
<dbReference type="Gene3D" id="1.10.287.1260">
    <property type="match status" value="1"/>
</dbReference>
<dbReference type="InterPro" id="IPR049142">
    <property type="entry name" value="MS_channel_1st"/>
</dbReference>
<dbReference type="PROSITE" id="PS01246">
    <property type="entry name" value="UPF0003"/>
    <property type="match status" value="1"/>
</dbReference>
<dbReference type="InterPro" id="IPR023408">
    <property type="entry name" value="MscS_beta-dom_sf"/>
</dbReference>
<proteinExistence type="inferred from homology"/>
<dbReference type="InterPro" id="IPR008910">
    <property type="entry name" value="MSC_TM_helix"/>
</dbReference>
<evidence type="ECO:0000259" key="9">
    <source>
        <dbReference type="Pfam" id="PF21082"/>
    </source>
</evidence>
<dbReference type="InterPro" id="IPR006685">
    <property type="entry name" value="MscS_channel_2nd"/>
</dbReference>
<evidence type="ECO:0000256" key="7">
    <source>
        <dbReference type="SAM" id="Phobius"/>
    </source>
</evidence>
<dbReference type="Proteomes" id="UP000233425">
    <property type="component" value="Unassembled WGS sequence"/>
</dbReference>
<dbReference type="InterPro" id="IPR011066">
    <property type="entry name" value="MscS_channel_C_sf"/>
</dbReference>
<feature type="domain" description="Mechanosensitive ion channel MscS C-terminal" evidence="9">
    <location>
        <begin position="170"/>
        <end position="252"/>
    </location>
</feature>